<protein>
    <submittedName>
        <fullName evidence="5">HEAT domain-containing protein</fullName>
    </submittedName>
</protein>
<evidence type="ECO:0000259" key="4">
    <source>
        <dbReference type="Pfam" id="PF22956"/>
    </source>
</evidence>
<feature type="compositionally biased region" description="Polar residues" evidence="3">
    <location>
        <begin position="584"/>
        <end position="594"/>
    </location>
</feature>
<proteinExistence type="predicted"/>
<dbReference type="Pfam" id="PF22956">
    <property type="entry name" value="VPS15-like_hel"/>
    <property type="match status" value="1"/>
</dbReference>
<reference evidence="5 6" key="1">
    <citation type="submission" date="2015-09" db="EMBL/GenBank/DDBJ databases">
        <title>Draft genome of the scarab beetle Oryctes borbonicus.</title>
        <authorList>
            <person name="Meyer J.M."/>
            <person name="Markov G.V."/>
            <person name="Baskaran P."/>
            <person name="Herrmann M."/>
            <person name="Sommer R.J."/>
            <person name="Roedelsperger C."/>
        </authorList>
    </citation>
    <scope>NUCLEOTIDE SEQUENCE [LARGE SCALE GENOMIC DNA]</scope>
    <source>
        <strain evidence="5">OB123</strain>
        <tissue evidence="5">Whole animal</tissue>
    </source>
</reference>
<dbReference type="EMBL" id="LJIG01001069">
    <property type="protein sequence ID" value="KRT85871.1"/>
    <property type="molecule type" value="Genomic_DNA"/>
</dbReference>
<feature type="compositionally biased region" description="Basic and acidic residues" evidence="3">
    <location>
        <begin position="522"/>
        <end position="535"/>
    </location>
</feature>
<organism evidence="5 6">
    <name type="scientific">Oryctes borbonicus</name>
    <dbReference type="NCBI Taxonomy" id="1629725"/>
    <lineage>
        <taxon>Eukaryota</taxon>
        <taxon>Metazoa</taxon>
        <taxon>Ecdysozoa</taxon>
        <taxon>Arthropoda</taxon>
        <taxon>Hexapoda</taxon>
        <taxon>Insecta</taxon>
        <taxon>Pterygota</taxon>
        <taxon>Neoptera</taxon>
        <taxon>Endopterygota</taxon>
        <taxon>Coleoptera</taxon>
        <taxon>Polyphaga</taxon>
        <taxon>Scarabaeiformia</taxon>
        <taxon>Scarabaeidae</taxon>
        <taxon>Dynastinae</taxon>
        <taxon>Oryctes</taxon>
    </lineage>
</organism>
<dbReference type="InterPro" id="IPR051023">
    <property type="entry name" value="PP2A_Regulatory_Subunit_A"/>
</dbReference>
<feature type="domain" description="Phosphatase 2A Regulatory Subunit A helical" evidence="4">
    <location>
        <begin position="63"/>
        <end position="258"/>
    </location>
</feature>
<feature type="region of interest" description="Disordered" evidence="3">
    <location>
        <begin position="468"/>
        <end position="546"/>
    </location>
</feature>
<keyword evidence="6" id="KW-1185">Reference proteome</keyword>
<feature type="compositionally biased region" description="Polar residues" evidence="3">
    <location>
        <begin position="625"/>
        <end position="634"/>
    </location>
</feature>
<comment type="caution">
    <text evidence="5">The sequence shown here is derived from an EMBL/GenBank/DDBJ whole genome shotgun (WGS) entry which is preliminary data.</text>
</comment>
<feature type="compositionally biased region" description="Low complexity" evidence="3">
    <location>
        <begin position="481"/>
        <end position="500"/>
    </location>
</feature>
<evidence type="ECO:0000256" key="1">
    <source>
        <dbReference type="ARBA" id="ARBA00022737"/>
    </source>
</evidence>
<dbReference type="Gene3D" id="1.25.10.10">
    <property type="entry name" value="Leucine-rich Repeat Variant"/>
    <property type="match status" value="2"/>
</dbReference>
<gene>
    <name evidence="5" type="ORF">AMK59_1543</name>
</gene>
<dbReference type="InterPro" id="IPR055231">
    <property type="entry name" value="2AA_helical"/>
</dbReference>
<dbReference type="GO" id="GO:0019888">
    <property type="term" value="F:protein phosphatase regulator activity"/>
    <property type="evidence" value="ECO:0007669"/>
    <property type="project" value="TreeGrafter"/>
</dbReference>
<evidence type="ECO:0000313" key="6">
    <source>
        <dbReference type="Proteomes" id="UP000051574"/>
    </source>
</evidence>
<dbReference type="PANTHER" id="PTHR10648">
    <property type="entry name" value="SERINE/THREONINE-PROTEIN PHOSPHATASE PP2A 65 KDA REGULATORY SUBUNIT"/>
    <property type="match status" value="1"/>
</dbReference>
<dbReference type="PANTHER" id="PTHR10648:SF1">
    <property type="entry name" value="SERINE_THREONINE-PROTEIN PHOSPHATASE 4 REGULATORY SUBUNIT 1"/>
    <property type="match status" value="1"/>
</dbReference>
<name>A0A0T6BEX5_9SCAR</name>
<sequence>MVWRILMDLFRTAPPDTMTTYLPHIMSVVSKLADEGDKIIRKGLIDQIPNLAVLARDCSTRIPALKTVVSEYFLPMVVRNLGTEENLVRKAAETSLFALMEHGLITKMEAEIQVCPTILALSREESATDNHVGAVTLMSKMASLLGRDVTERVFLDRFSQLCKNNTFYVRKACASHFGDFCSVVGKDAYEKILLPCYIGLCSDEVWGVRKACAEVAMSVSCACPPTVRRQSLAPIFIKLLQDKSRWVRMSAFQTLGPFISTFADPAISSVFYNNVGELMSVNPDGREFRVNSTSTLNRLYSLSENNFKEEDFIYDVYQGKEDDSVVMNPLSEICDDMSDEKEQETADITIDIPVMAEDPPDIIDHERKREDIILQKNMNVVSKAMLREETVNKIRAALEEKSKQETQSTDLTAETTKEDESENFKEIVETVKNALLSFRILTDEEKKLEEEEEEEIFAKCDSGIEVSDASRESSRGDLCDVDLSPSSSSDVSSLGNISSLKSNSDTTIVSSDSCEINQRTECYGEKSDSETKQTESEQTSSNVEEDSLHEYNSYNYWYIRPEMPVDLMLVNAASTATIQNSATINESSSISENTDQLKENQKQGDDSGEKPNNISTPTSEDRNNIQESNGSVPNTTSESKSKDDSTTGEKQPIKSQVQPEEELDWHGVPKLLIDHFVSMTKPSLAQETDNDMAFHCAYSLPAVALTLGSKNWHLLKDTVETLASDMQYKVRRTVASSLHELAVILGPEIATNNLTPIFDGFIKDLDEVRIGVLKHLAHFLRLINPSKRTMYLPRFADFLQSDNELNWRYRQELAEQLRLAVSLFRPTDAAKHMTSIAQVLLSDKVDAVRQTALSLLTELLKHISTEHDLTPRLLIILAERFAHAKRWKRRQTFALLCSDLLANNAIPIDLFASDVMPHLVDLSWDPVPNVRLVVARTLSKQIITNPYFSDPTNQYFDNLQTVLRRLQADKDQDVRHSALIENLTNFSPIYLKN</sequence>
<feature type="compositionally biased region" description="Polar residues" evidence="3">
    <location>
        <begin position="501"/>
        <end position="520"/>
    </location>
</feature>
<feature type="compositionally biased region" description="Polar residues" evidence="3">
    <location>
        <begin position="405"/>
        <end position="414"/>
    </location>
</feature>
<keyword evidence="1" id="KW-0677">Repeat</keyword>
<dbReference type="Proteomes" id="UP000051574">
    <property type="component" value="Unassembled WGS sequence"/>
</dbReference>
<feature type="compositionally biased region" description="Basic and acidic residues" evidence="3">
    <location>
        <begin position="595"/>
        <end position="609"/>
    </location>
</feature>
<accession>A0A0T6BEX5</accession>
<dbReference type="AlphaFoldDB" id="A0A0T6BEX5"/>
<dbReference type="OrthoDB" id="340346at2759"/>
<dbReference type="InterPro" id="IPR021133">
    <property type="entry name" value="HEAT_type_2"/>
</dbReference>
<evidence type="ECO:0000256" key="3">
    <source>
        <dbReference type="SAM" id="MobiDB-lite"/>
    </source>
</evidence>
<dbReference type="GO" id="GO:0005737">
    <property type="term" value="C:cytoplasm"/>
    <property type="evidence" value="ECO:0007669"/>
    <property type="project" value="TreeGrafter"/>
</dbReference>
<dbReference type="InterPro" id="IPR011989">
    <property type="entry name" value="ARM-like"/>
</dbReference>
<feature type="compositionally biased region" description="Basic and acidic residues" evidence="3">
    <location>
        <begin position="468"/>
        <end position="478"/>
    </location>
</feature>
<feature type="repeat" description="HEAT" evidence="2">
    <location>
        <begin position="715"/>
        <end position="753"/>
    </location>
</feature>
<dbReference type="PROSITE" id="PS50077">
    <property type="entry name" value="HEAT_REPEAT"/>
    <property type="match status" value="2"/>
</dbReference>
<feature type="repeat" description="HEAT" evidence="2">
    <location>
        <begin position="232"/>
        <end position="269"/>
    </location>
</feature>
<feature type="region of interest" description="Disordered" evidence="3">
    <location>
        <begin position="584"/>
        <end position="662"/>
    </location>
</feature>
<dbReference type="InterPro" id="IPR016024">
    <property type="entry name" value="ARM-type_fold"/>
</dbReference>
<dbReference type="SUPFAM" id="SSF48371">
    <property type="entry name" value="ARM repeat"/>
    <property type="match status" value="1"/>
</dbReference>
<evidence type="ECO:0000313" key="5">
    <source>
        <dbReference type="EMBL" id="KRT85871.1"/>
    </source>
</evidence>
<evidence type="ECO:0000256" key="2">
    <source>
        <dbReference type="PROSITE-ProRule" id="PRU00103"/>
    </source>
</evidence>
<feature type="region of interest" description="Disordered" evidence="3">
    <location>
        <begin position="401"/>
        <end position="422"/>
    </location>
</feature>